<dbReference type="SUPFAM" id="SSF56784">
    <property type="entry name" value="HAD-like"/>
    <property type="match status" value="1"/>
</dbReference>
<name>A0A1I0VHP1_9RHOB</name>
<dbReference type="AlphaFoldDB" id="A0A1I0VHP1"/>
<evidence type="ECO:0000313" key="6">
    <source>
        <dbReference type="EMBL" id="SFA75831.1"/>
    </source>
</evidence>
<accession>A0A1I0VHP1</accession>
<dbReference type="RefSeq" id="WP_092060509.1">
    <property type="nucleotide sequence ID" value="NZ_FOJU01000001.1"/>
</dbReference>
<dbReference type="OrthoDB" id="9782449at2"/>
<evidence type="ECO:0000313" key="7">
    <source>
        <dbReference type="Proteomes" id="UP000198796"/>
    </source>
</evidence>
<protein>
    <submittedName>
        <fullName evidence="6">Haloacid dehalogenase superfamily, subfamily IA, variant 3 with third motif having DD or ED</fullName>
    </submittedName>
</protein>
<dbReference type="STRING" id="871651.SAMN05421688_0646"/>
<keyword evidence="5" id="KW-0119">Carbohydrate metabolism</keyword>
<dbReference type="SFLD" id="SFLDS00003">
    <property type="entry name" value="Haloacid_Dehalogenase"/>
    <property type="match status" value="1"/>
</dbReference>
<dbReference type="Gene3D" id="3.40.50.1000">
    <property type="entry name" value="HAD superfamily/HAD-like"/>
    <property type="match status" value="1"/>
</dbReference>
<dbReference type="SFLD" id="SFLDG01129">
    <property type="entry name" value="C1.5:_HAD__Beta-PGM__Phosphata"/>
    <property type="match status" value="1"/>
</dbReference>
<dbReference type="PANTHER" id="PTHR46193">
    <property type="entry name" value="6-PHOSPHOGLUCONATE PHOSPHATASE"/>
    <property type="match status" value="1"/>
</dbReference>
<dbReference type="GO" id="GO:0003824">
    <property type="term" value="F:catalytic activity"/>
    <property type="evidence" value="ECO:0007669"/>
    <property type="project" value="UniProtKB-ARBA"/>
</dbReference>
<dbReference type="EMBL" id="FOJU01000001">
    <property type="protein sequence ID" value="SFA75831.1"/>
    <property type="molecule type" value="Genomic_DNA"/>
</dbReference>
<keyword evidence="4" id="KW-0460">Magnesium</keyword>
<comment type="similarity">
    <text evidence="2">Belongs to the HAD-like hydrolase superfamily. CbbY/CbbZ/Gph/YieH family.</text>
</comment>
<reference evidence="6 7" key="1">
    <citation type="submission" date="2016-10" db="EMBL/GenBank/DDBJ databases">
        <authorList>
            <person name="de Groot N.N."/>
        </authorList>
    </citation>
    <scope>NUCLEOTIDE SEQUENCE [LARGE SCALE GENOMIC DNA]</scope>
    <source>
        <strain evidence="6 7">DSM 29316</strain>
    </source>
</reference>
<dbReference type="NCBIfam" id="TIGR01509">
    <property type="entry name" value="HAD-SF-IA-v3"/>
    <property type="match status" value="1"/>
</dbReference>
<dbReference type="Gene3D" id="1.10.150.240">
    <property type="entry name" value="Putative phosphatase, domain 2"/>
    <property type="match status" value="1"/>
</dbReference>
<dbReference type="GO" id="GO:0046872">
    <property type="term" value="F:metal ion binding"/>
    <property type="evidence" value="ECO:0007669"/>
    <property type="project" value="UniProtKB-KW"/>
</dbReference>
<evidence type="ECO:0000256" key="2">
    <source>
        <dbReference type="ARBA" id="ARBA00006171"/>
    </source>
</evidence>
<dbReference type="Pfam" id="PF13419">
    <property type="entry name" value="HAD_2"/>
    <property type="match status" value="1"/>
</dbReference>
<dbReference type="InterPro" id="IPR041492">
    <property type="entry name" value="HAD_2"/>
</dbReference>
<gene>
    <name evidence="6" type="ORF">SAMN05421688_0646</name>
</gene>
<evidence type="ECO:0000256" key="4">
    <source>
        <dbReference type="ARBA" id="ARBA00022842"/>
    </source>
</evidence>
<evidence type="ECO:0000256" key="5">
    <source>
        <dbReference type="ARBA" id="ARBA00023277"/>
    </source>
</evidence>
<dbReference type="SFLD" id="SFLDG01135">
    <property type="entry name" value="C1.5.6:_HAD__Beta-PGM__Phospha"/>
    <property type="match status" value="1"/>
</dbReference>
<comment type="cofactor">
    <cofactor evidence="1">
        <name>Mg(2+)</name>
        <dbReference type="ChEBI" id="CHEBI:18420"/>
    </cofactor>
</comment>
<organism evidence="6 7">
    <name type="scientific">Poseidonocella pacifica</name>
    <dbReference type="NCBI Taxonomy" id="871651"/>
    <lineage>
        <taxon>Bacteria</taxon>
        <taxon>Pseudomonadati</taxon>
        <taxon>Pseudomonadota</taxon>
        <taxon>Alphaproteobacteria</taxon>
        <taxon>Rhodobacterales</taxon>
        <taxon>Roseobacteraceae</taxon>
        <taxon>Poseidonocella</taxon>
    </lineage>
</organism>
<proteinExistence type="inferred from homology"/>
<evidence type="ECO:0000256" key="1">
    <source>
        <dbReference type="ARBA" id="ARBA00001946"/>
    </source>
</evidence>
<keyword evidence="7" id="KW-1185">Reference proteome</keyword>
<dbReference type="InterPro" id="IPR023214">
    <property type="entry name" value="HAD_sf"/>
</dbReference>
<sequence length="222" mass="24856">MAEDRALLFDLDGTMLDTDPIHMAVFTDMMAPYGIEVDEQFYMRHVHGRLNIDFFREFLPDQPDLQGLSEEKEAEFRRRLPRPYPPMPGLKSFLEARMNEGWRMGVVTNAMRPNAEAMLDAIGERARFEVVVIGEECPRGKPHPDPYRIGAEQLGVKPHRAIAFEDSPSGLRAARSAGCRVIGLTSSLAPDRLREAGAHHVISDFDDPALPEILTQFKGAAA</sequence>
<keyword evidence="3" id="KW-0479">Metal-binding</keyword>
<dbReference type="Proteomes" id="UP000198796">
    <property type="component" value="Unassembled WGS sequence"/>
</dbReference>
<dbReference type="InterPro" id="IPR006439">
    <property type="entry name" value="HAD-SF_hydro_IA"/>
</dbReference>
<evidence type="ECO:0000256" key="3">
    <source>
        <dbReference type="ARBA" id="ARBA00022723"/>
    </source>
</evidence>
<dbReference type="InterPro" id="IPR051600">
    <property type="entry name" value="Beta-PGM-like"/>
</dbReference>
<dbReference type="InterPro" id="IPR036412">
    <property type="entry name" value="HAD-like_sf"/>
</dbReference>
<dbReference type="PANTHER" id="PTHR46193:SF18">
    <property type="entry name" value="HEXITOL PHOSPHATASE B"/>
    <property type="match status" value="1"/>
</dbReference>
<dbReference type="PRINTS" id="PR00413">
    <property type="entry name" value="HADHALOGNASE"/>
</dbReference>
<dbReference type="InterPro" id="IPR023198">
    <property type="entry name" value="PGP-like_dom2"/>
</dbReference>